<keyword evidence="2" id="KW-1185">Reference proteome</keyword>
<reference evidence="2" key="2">
    <citation type="journal article" date="2018" name="Mol. Plant Microbe Interact.">
        <title>Genome sequence resources for the wheat stripe rust pathogen (Puccinia striiformis f. sp. tritici) and the barley stripe rust pathogen (Puccinia striiformis f. sp. hordei).</title>
        <authorList>
            <person name="Xia C."/>
            <person name="Wang M."/>
            <person name="Yin C."/>
            <person name="Cornejo O.E."/>
            <person name="Hulbert S.H."/>
            <person name="Chen X."/>
        </authorList>
    </citation>
    <scope>NUCLEOTIDE SEQUENCE [LARGE SCALE GENOMIC DNA]</scope>
    <source>
        <strain evidence="2">93-210</strain>
    </source>
</reference>
<proteinExistence type="predicted"/>
<protein>
    <submittedName>
        <fullName evidence="1">Uncharacterized protein</fullName>
    </submittedName>
</protein>
<reference evidence="2" key="1">
    <citation type="journal article" date="2018" name="BMC Genomics">
        <title>Genomic insights into host adaptation between the wheat stripe rust pathogen (Puccinia striiformis f. sp. tritici) and the barley stripe rust pathogen (Puccinia striiformis f. sp. hordei).</title>
        <authorList>
            <person name="Xia C."/>
            <person name="Wang M."/>
            <person name="Yin C."/>
            <person name="Cornejo O.E."/>
            <person name="Hulbert S.H."/>
            <person name="Chen X."/>
        </authorList>
    </citation>
    <scope>NUCLEOTIDE SEQUENCE [LARGE SCALE GENOMIC DNA]</scope>
    <source>
        <strain evidence="2">93-210</strain>
    </source>
</reference>
<sequence length="78" mass="8827">MKETRQMVVEPDDKFQKSVVQLLMVSAAVLNRWRYPTRVNNVWARRQQGGRRSRNASLCAIFRTGSDVSGVVNHPGVA</sequence>
<evidence type="ECO:0000313" key="2">
    <source>
        <dbReference type="Proteomes" id="UP001060170"/>
    </source>
</evidence>
<accession>A0ACC0EYP5</accession>
<dbReference type="EMBL" id="CM045866">
    <property type="protein sequence ID" value="KAI7961879.1"/>
    <property type="molecule type" value="Genomic_DNA"/>
</dbReference>
<dbReference type="Proteomes" id="UP001060170">
    <property type="component" value="Chromosome 2"/>
</dbReference>
<gene>
    <name evidence="1" type="ORF">MJO28_002368</name>
</gene>
<evidence type="ECO:0000313" key="1">
    <source>
        <dbReference type="EMBL" id="KAI7961879.1"/>
    </source>
</evidence>
<organism evidence="1 2">
    <name type="scientific">Puccinia striiformis f. sp. tritici</name>
    <dbReference type="NCBI Taxonomy" id="168172"/>
    <lineage>
        <taxon>Eukaryota</taxon>
        <taxon>Fungi</taxon>
        <taxon>Dikarya</taxon>
        <taxon>Basidiomycota</taxon>
        <taxon>Pucciniomycotina</taxon>
        <taxon>Pucciniomycetes</taxon>
        <taxon>Pucciniales</taxon>
        <taxon>Pucciniaceae</taxon>
        <taxon>Puccinia</taxon>
    </lineage>
</organism>
<reference evidence="1 2" key="3">
    <citation type="journal article" date="2022" name="Microbiol. Spectr.">
        <title>Folding features and dynamics of 3D genome architecture in plant fungal pathogens.</title>
        <authorList>
            <person name="Xia C."/>
        </authorList>
    </citation>
    <scope>NUCLEOTIDE SEQUENCE [LARGE SCALE GENOMIC DNA]</scope>
    <source>
        <strain evidence="1 2">93-210</strain>
    </source>
</reference>
<name>A0ACC0EYP5_9BASI</name>
<comment type="caution">
    <text evidence="1">The sequence shown here is derived from an EMBL/GenBank/DDBJ whole genome shotgun (WGS) entry which is preliminary data.</text>
</comment>